<dbReference type="Gene3D" id="3.40.140.10">
    <property type="entry name" value="Cytidine Deaminase, domain 2"/>
    <property type="match status" value="1"/>
</dbReference>
<feature type="domain" description="CMP/dCMP-type deaminase" evidence="4">
    <location>
        <begin position="39"/>
        <end position="152"/>
    </location>
</feature>
<dbReference type="SUPFAM" id="SSF53927">
    <property type="entry name" value="Cytidine deaminase-like"/>
    <property type="match status" value="1"/>
</dbReference>
<dbReference type="CDD" id="cd01285">
    <property type="entry name" value="nucleoside_deaminase"/>
    <property type="match status" value="1"/>
</dbReference>
<dbReference type="InterPro" id="IPR002125">
    <property type="entry name" value="CMP_dCMP_dom"/>
</dbReference>
<reference evidence="5 6" key="1">
    <citation type="journal article" date="2019" name="Environ. Microbiol.">
        <title>At the nexus of three kingdoms: the genome of the mycorrhizal fungus Gigaspora margarita provides insights into plant, endobacterial and fungal interactions.</title>
        <authorList>
            <person name="Venice F."/>
            <person name="Ghignone S."/>
            <person name="Salvioli di Fossalunga A."/>
            <person name="Amselem J."/>
            <person name="Novero M."/>
            <person name="Xianan X."/>
            <person name="Sedzielewska Toro K."/>
            <person name="Morin E."/>
            <person name="Lipzen A."/>
            <person name="Grigoriev I.V."/>
            <person name="Henrissat B."/>
            <person name="Martin F.M."/>
            <person name="Bonfante P."/>
        </authorList>
    </citation>
    <scope>NUCLEOTIDE SEQUENCE [LARGE SCALE GENOMIC DNA]</scope>
    <source>
        <strain evidence="5 6">BEG34</strain>
    </source>
</reference>
<keyword evidence="1" id="KW-0479">Metal-binding</keyword>
<dbReference type="PANTHER" id="PTHR11079">
    <property type="entry name" value="CYTOSINE DEAMINASE FAMILY MEMBER"/>
    <property type="match status" value="1"/>
</dbReference>
<dbReference type="EMBL" id="WTPW01001312">
    <property type="protein sequence ID" value="KAF0443365.1"/>
    <property type="molecule type" value="Genomic_DNA"/>
</dbReference>
<evidence type="ECO:0000256" key="3">
    <source>
        <dbReference type="ARBA" id="ARBA00022833"/>
    </source>
</evidence>
<dbReference type="PANTHER" id="PTHR11079:SF149">
    <property type="entry name" value="TRNA-SPECIFIC ADENOSINE DEAMINASE 2"/>
    <property type="match status" value="1"/>
</dbReference>
<keyword evidence="3" id="KW-0862">Zinc</keyword>
<evidence type="ECO:0000313" key="6">
    <source>
        <dbReference type="Proteomes" id="UP000439903"/>
    </source>
</evidence>
<evidence type="ECO:0000259" key="4">
    <source>
        <dbReference type="PROSITE" id="PS51747"/>
    </source>
</evidence>
<dbReference type="GO" id="GO:0002100">
    <property type="term" value="P:tRNA wobble adenosine to inosine editing"/>
    <property type="evidence" value="ECO:0007669"/>
    <property type="project" value="InterPro"/>
</dbReference>
<dbReference type="PROSITE" id="PS00903">
    <property type="entry name" value="CYT_DCMP_DEAMINASES_1"/>
    <property type="match status" value="1"/>
</dbReference>
<proteinExistence type="predicted"/>
<dbReference type="Pfam" id="PF00383">
    <property type="entry name" value="dCMP_cyt_deam_1"/>
    <property type="match status" value="1"/>
</dbReference>
<accession>A0A8H3XB56</accession>
<evidence type="ECO:0000256" key="1">
    <source>
        <dbReference type="ARBA" id="ARBA00022723"/>
    </source>
</evidence>
<keyword evidence="6" id="KW-1185">Reference proteome</keyword>
<name>A0A8H3XB56_GIGMA</name>
<dbReference type="GO" id="GO:0008270">
    <property type="term" value="F:zinc ion binding"/>
    <property type="evidence" value="ECO:0007669"/>
    <property type="project" value="InterPro"/>
</dbReference>
<comment type="caution">
    <text evidence="5">The sequence shown here is derived from an EMBL/GenBank/DDBJ whole genome shotgun (WGS) entry which is preliminary data.</text>
</comment>
<gene>
    <name evidence="5" type="ORF">F8M41_003575</name>
</gene>
<dbReference type="AlphaFoldDB" id="A0A8H3XB56"/>
<dbReference type="GO" id="GO:0005634">
    <property type="term" value="C:nucleus"/>
    <property type="evidence" value="ECO:0007669"/>
    <property type="project" value="TreeGrafter"/>
</dbReference>
<keyword evidence="2" id="KW-0378">Hydrolase</keyword>
<sequence>MFYCKPFYYHYIPDTLNMNSDTSQTITRIADDSEMIDETIHHKFMRQALIIAQEAYDSQEVPVGCVFVLDGETIIGSGRNRTNETCNGTRHAELEAVDSILSTNKYTSYIFRRCTLYVTVEPCVMCAYALRQLEIKHVYYGCANERFGGTGSIFEIHQDPNLKLHPPYPCEGGYYREESIMLLRKFFVRENENGNLLFIL</sequence>
<protein>
    <submittedName>
        <fullName evidence="5">Cytidine deaminase-like protein</fullName>
    </submittedName>
</protein>
<dbReference type="InterPro" id="IPR016192">
    <property type="entry name" value="APOBEC/CMP_deaminase_Zn-bd"/>
</dbReference>
<evidence type="ECO:0000256" key="2">
    <source>
        <dbReference type="ARBA" id="ARBA00022801"/>
    </source>
</evidence>
<evidence type="ECO:0000313" key="5">
    <source>
        <dbReference type="EMBL" id="KAF0443365.1"/>
    </source>
</evidence>
<dbReference type="InterPro" id="IPR016193">
    <property type="entry name" value="Cytidine_deaminase-like"/>
</dbReference>
<dbReference type="OrthoDB" id="1701769at2759"/>
<dbReference type="GO" id="GO:0052717">
    <property type="term" value="F:tRNA-specific adenosine-34 deaminase activity"/>
    <property type="evidence" value="ECO:0007669"/>
    <property type="project" value="UniProtKB-EC"/>
</dbReference>
<dbReference type="GO" id="GO:0005737">
    <property type="term" value="C:cytoplasm"/>
    <property type="evidence" value="ECO:0007669"/>
    <property type="project" value="TreeGrafter"/>
</dbReference>
<organism evidence="5 6">
    <name type="scientific">Gigaspora margarita</name>
    <dbReference type="NCBI Taxonomy" id="4874"/>
    <lineage>
        <taxon>Eukaryota</taxon>
        <taxon>Fungi</taxon>
        <taxon>Fungi incertae sedis</taxon>
        <taxon>Mucoromycota</taxon>
        <taxon>Glomeromycotina</taxon>
        <taxon>Glomeromycetes</taxon>
        <taxon>Diversisporales</taxon>
        <taxon>Gigasporaceae</taxon>
        <taxon>Gigaspora</taxon>
    </lineage>
</organism>
<dbReference type="PROSITE" id="PS51747">
    <property type="entry name" value="CYT_DCMP_DEAMINASES_2"/>
    <property type="match status" value="1"/>
</dbReference>
<dbReference type="Proteomes" id="UP000439903">
    <property type="component" value="Unassembled WGS sequence"/>
</dbReference>